<dbReference type="AlphaFoldDB" id="U6KFE7"/>
<evidence type="ECO:0000313" key="10">
    <source>
        <dbReference type="Proteomes" id="UP000030744"/>
    </source>
</evidence>
<evidence type="ECO:0000256" key="1">
    <source>
        <dbReference type="ARBA" id="ARBA00004123"/>
    </source>
</evidence>
<organism evidence="9 10">
    <name type="scientific">Eimeria mitis</name>
    <dbReference type="NCBI Taxonomy" id="44415"/>
    <lineage>
        <taxon>Eukaryota</taxon>
        <taxon>Sar</taxon>
        <taxon>Alveolata</taxon>
        <taxon>Apicomplexa</taxon>
        <taxon>Conoidasida</taxon>
        <taxon>Coccidia</taxon>
        <taxon>Eucoccidiorida</taxon>
        <taxon>Eimeriorina</taxon>
        <taxon>Eimeriidae</taxon>
        <taxon>Eimeria</taxon>
    </lineage>
</organism>
<dbReference type="PROSITE" id="PS50128">
    <property type="entry name" value="SURP"/>
    <property type="match status" value="2"/>
</dbReference>
<feature type="domain" description="SURP motif" evidence="8">
    <location>
        <begin position="51"/>
        <end position="92"/>
    </location>
</feature>
<accession>U6KFE7</accession>
<dbReference type="Proteomes" id="UP000030744">
    <property type="component" value="Unassembled WGS sequence"/>
</dbReference>
<dbReference type="EMBL" id="HG736548">
    <property type="protein sequence ID" value="CDJ36674.1"/>
    <property type="molecule type" value="Genomic_DNA"/>
</dbReference>
<dbReference type="Gene3D" id="1.10.10.790">
    <property type="entry name" value="Surp module"/>
    <property type="match status" value="2"/>
</dbReference>
<dbReference type="GO" id="GO:0071004">
    <property type="term" value="C:U2-type prespliceosome"/>
    <property type="evidence" value="ECO:0007669"/>
    <property type="project" value="TreeGrafter"/>
</dbReference>
<keyword evidence="5" id="KW-0508">mRNA splicing</keyword>
<dbReference type="InterPro" id="IPR022030">
    <property type="entry name" value="SF3A1_dom"/>
</dbReference>
<keyword evidence="6" id="KW-0539">Nucleus</keyword>
<evidence type="ECO:0000256" key="5">
    <source>
        <dbReference type="ARBA" id="ARBA00023187"/>
    </source>
</evidence>
<evidence type="ECO:0000256" key="6">
    <source>
        <dbReference type="ARBA" id="ARBA00023242"/>
    </source>
</evidence>
<dbReference type="RefSeq" id="XP_037878962.1">
    <property type="nucleotide sequence ID" value="XM_038023108.1"/>
</dbReference>
<feature type="compositionally biased region" description="Low complexity" evidence="7">
    <location>
        <begin position="375"/>
        <end position="397"/>
    </location>
</feature>
<dbReference type="GO" id="GO:0000381">
    <property type="term" value="P:regulation of alternative mRNA splicing, via spliceosome"/>
    <property type="evidence" value="ECO:0007669"/>
    <property type="project" value="TreeGrafter"/>
</dbReference>
<dbReference type="GO" id="GO:0071013">
    <property type="term" value="C:catalytic step 2 spliceosome"/>
    <property type="evidence" value="ECO:0007669"/>
    <property type="project" value="TreeGrafter"/>
</dbReference>
<dbReference type="SUPFAM" id="SSF109905">
    <property type="entry name" value="Surp module (SWAP domain)"/>
    <property type="match status" value="2"/>
</dbReference>
<sequence>MSAAVEPPQRPPAPSGGGAAAVPPGAGAGAPPSSGAPPPDLIFPPADMRGVIEKTAQFVAKNGAEFESRVLREQSAAKFGFLLPNNPYHAFYKLKVREFTTGEAAPTPQVPQAIRDMQQKQQQQQQKQQQLLMLTQIGESEKDEAKQLIEPPPPNQFVLQHPWIAPVDLDIIRCCAQFVARNGQKFLAGLAQREQQNPQFAFLKPSHHLFSYFASLVDAYTKCLLPEKETLDALSETVADRQALLARVRRRMQYERQQMRQRQEKENKTQEERRLMMSLDWESFHIVETIEFTEEDERLPLAAPIDFRSIPKELPKALLADDPTAADGDGVATTAEQAESIAKLIEGADPDADDEAMETEDEEETREQAEAEKLQQQGPAGAAAEAAAAGQQQQEVAPAPPAALRVVKGYVRTRKRQAAAGVTSGFQRCPITGQLIPAEQMSQHLRILLLDPKWKEQKDRFLEKAQAESAFAPLEDVEGYLAQFVAKRPDLFGSVDDHARLEAEAEVDPLRAEATVAAGTREGVGGTAPEAKRQRVDAAPSAAAAGGAQSLLLLTVVCREGEGLEAQEAQVEVDRSLTGAQLKQSLLDAGIGAETLRARDLQLSTTLNGPAMLDHLTLSEAGIRSSEGVLYLSVVSR</sequence>
<keyword evidence="4" id="KW-0677">Repeat</keyword>
<dbReference type="GeneID" id="60403706"/>
<keyword evidence="3" id="KW-0747">Spliceosome</keyword>
<dbReference type="SMART" id="SM00648">
    <property type="entry name" value="SWAP"/>
    <property type="match status" value="2"/>
</dbReference>
<name>U6KFE7_9EIME</name>
<dbReference type="Pfam" id="PF01805">
    <property type="entry name" value="Surp"/>
    <property type="match status" value="2"/>
</dbReference>
<proteinExistence type="predicted"/>
<reference evidence="9" key="2">
    <citation type="submission" date="2013-10" db="EMBL/GenBank/DDBJ databases">
        <authorList>
            <person name="Aslett M."/>
        </authorList>
    </citation>
    <scope>NUCLEOTIDE SEQUENCE [LARGE SCALE GENOMIC DNA]</scope>
    <source>
        <strain evidence="9">Houghton</strain>
    </source>
</reference>
<dbReference type="InterPro" id="IPR045146">
    <property type="entry name" value="SF3A1"/>
</dbReference>
<evidence type="ECO:0000256" key="4">
    <source>
        <dbReference type="ARBA" id="ARBA00022737"/>
    </source>
</evidence>
<dbReference type="GO" id="GO:0003723">
    <property type="term" value="F:RNA binding"/>
    <property type="evidence" value="ECO:0007669"/>
    <property type="project" value="InterPro"/>
</dbReference>
<comment type="subcellular location">
    <subcellularLocation>
        <location evidence="1">Nucleus</location>
    </subcellularLocation>
</comment>
<dbReference type="InterPro" id="IPR035967">
    <property type="entry name" value="SWAP/Surp_sf"/>
</dbReference>
<dbReference type="PANTHER" id="PTHR15316">
    <property type="entry name" value="SPLICEOSOME ASSOCIATED PROTEIN 114/SWAP SPLICING FACTOR-RELATED"/>
    <property type="match status" value="1"/>
</dbReference>
<protein>
    <submittedName>
        <fullName evidence="9">Surp module domain-containing protein, putative</fullName>
    </submittedName>
</protein>
<feature type="region of interest" description="Disordered" evidence="7">
    <location>
        <begin position="1"/>
        <end position="46"/>
    </location>
</feature>
<feature type="compositionally biased region" description="Low complexity" evidence="7">
    <location>
        <begin position="20"/>
        <end position="33"/>
    </location>
</feature>
<evidence type="ECO:0000256" key="3">
    <source>
        <dbReference type="ARBA" id="ARBA00022728"/>
    </source>
</evidence>
<evidence type="ECO:0000259" key="8">
    <source>
        <dbReference type="PROSITE" id="PS50128"/>
    </source>
</evidence>
<dbReference type="GO" id="GO:0045292">
    <property type="term" value="P:mRNA cis splicing, via spliceosome"/>
    <property type="evidence" value="ECO:0007669"/>
    <property type="project" value="InterPro"/>
</dbReference>
<dbReference type="OrthoDB" id="447637at2759"/>
<dbReference type="FunFam" id="1.10.10.790:FF:000001">
    <property type="entry name" value="Splicing factor 3a, subunit 1"/>
    <property type="match status" value="1"/>
</dbReference>
<dbReference type="VEuPathDB" id="ToxoDB:EMH_0002800"/>
<reference evidence="9" key="1">
    <citation type="submission" date="2013-10" db="EMBL/GenBank/DDBJ databases">
        <title>Genomic analysis of the causative agents of coccidiosis in chickens.</title>
        <authorList>
            <person name="Reid A.J."/>
            <person name="Blake D."/>
            <person name="Billington K."/>
            <person name="Browne H."/>
            <person name="Dunn M."/>
            <person name="Hung S."/>
            <person name="Kawahara F."/>
            <person name="Miranda-Saavedra D."/>
            <person name="Mourier T."/>
            <person name="Nagra H."/>
            <person name="Otto T.D."/>
            <person name="Rawlings N."/>
            <person name="Sanchez A."/>
            <person name="Sanders M."/>
            <person name="Subramaniam C."/>
            <person name="Tay Y."/>
            <person name="Dear P."/>
            <person name="Doerig C."/>
            <person name="Gruber A."/>
            <person name="Parkinson J."/>
            <person name="Shirley M."/>
            <person name="Wan K.L."/>
            <person name="Berriman M."/>
            <person name="Tomley F."/>
            <person name="Pain A."/>
        </authorList>
    </citation>
    <scope>NUCLEOTIDE SEQUENCE [LARGE SCALE GENOMIC DNA]</scope>
    <source>
        <strain evidence="9">Houghton</strain>
    </source>
</reference>
<feature type="region of interest" description="Disordered" evidence="7">
    <location>
        <begin position="518"/>
        <end position="537"/>
    </location>
</feature>
<feature type="compositionally biased region" description="Acidic residues" evidence="7">
    <location>
        <begin position="348"/>
        <end position="365"/>
    </location>
</feature>
<feature type="region of interest" description="Disordered" evidence="7">
    <location>
        <begin position="346"/>
        <end position="398"/>
    </location>
</feature>
<dbReference type="PANTHER" id="PTHR15316:SF1">
    <property type="entry name" value="SPLICING FACTOR 3A SUBUNIT 1"/>
    <property type="match status" value="1"/>
</dbReference>
<dbReference type="Pfam" id="PF12230">
    <property type="entry name" value="PRP21_like_P"/>
    <property type="match status" value="1"/>
</dbReference>
<gene>
    <name evidence="9" type="ORF">EMH_0002800</name>
</gene>
<dbReference type="FunFam" id="1.10.10.790:FF:000002">
    <property type="entry name" value="Splicing factor 3A subunit 1"/>
    <property type="match status" value="1"/>
</dbReference>
<evidence type="ECO:0000256" key="7">
    <source>
        <dbReference type="SAM" id="MobiDB-lite"/>
    </source>
</evidence>
<keyword evidence="10" id="KW-1185">Reference proteome</keyword>
<keyword evidence="2" id="KW-0507">mRNA processing</keyword>
<dbReference type="GO" id="GO:0005686">
    <property type="term" value="C:U2 snRNP"/>
    <property type="evidence" value="ECO:0007669"/>
    <property type="project" value="TreeGrafter"/>
</dbReference>
<dbReference type="InterPro" id="IPR000061">
    <property type="entry name" value="Surp"/>
</dbReference>
<feature type="domain" description="SURP motif" evidence="8">
    <location>
        <begin position="171"/>
        <end position="213"/>
    </location>
</feature>
<evidence type="ECO:0000313" key="9">
    <source>
        <dbReference type="EMBL" id="CDJ36674.1"/>
    </source>
</evidence>
<evidence type="ECO:0000256" key="2">
    <source>
        <dbReference type="ARBA" id="ARBA00022664"/>
    </source>
</evidence>